<sequence length="152" mass="15345">MTDTPTSSLTPGGTLGAHTSDVANDVASKARSTVDDLRSEASNLASKAGEKARDWADSGKGKAADALGSAAEATRGVADKLAETRAAPVADFARKAAAGLEDVSATLKEKSVDDLAGDVRSFVKEKPAIAIGVAAVVGFVLARFLKSGGTRD</sequence>
<dbReference type="AlphaFoldDB" id="A0A7G5IL46"/>
<keyword evidence="2" id="KW-1133">Transmembrane helix</keyword>
<gene>
    <name evidence="3" type="ORF">H3309_06400</name>
</gene>
<accession>A0A7G5IL46</accession>
<dbReference type="RefSeq" id="WP_182297911.1">
    <property type="nucleotide sequence ID" value="NZ_CP059851.1"/>
</dbReference>
<organism evidence="3 4">
    <name type="scientific">Sandaracinobacteroides saxicola</name>
    <dbReference type="NCBI Taxonomy" id="2759707"/>
    <lineage>
        <taxon>Bacteria</taxon>
        <taxon>Pseudomonadati</taxon>
        <taxon>Pseudomonadota</taxon>
        <taxon>Alphaproteobacteria</taxon>
        <taxon>Sphingomonadales</taxon>
        <taxon>Sphingosinicellaceae</taxon>
        <taxon>Sandaracinobacteroides</taxon>
    </lineage>
</organism>
<protein>
    <recommendedName>
        <fullName evidence="5">DUF883 family protein</fullName>
    </recommendedName>
</protein>
<reference evidence="3 4" key="1">
    <citation type="submission" date="2020-07" db="EMBL/GenBank/DDBJ databases">
        <title>Complete genome sequence for Sandaracinobacter sp. M6.</title>
        <authorList>
            <person name="Tang Y."/>
            <person name="Liu Q."/>
            <person name="Guo Z."/>
            <person name="Lei P."/>
            <person name="Huang B."/>
        </authorList>
    </citation>
    <scope>NUCLEOTIDE SEQUENCE [LARGE SCALE GENOMIC DNA]</scope>
    <source>
        <strain evidence="3 4">M6</strain>
    </source>
</reference>
<dbReference type="Proteomes" id="UP000515292">
    <property type="component" value="Chromosome"/>
</dbReference>
<evidence type="ECO:0000256" key="1">
    <source>
        <dbReference type="SAM" id="MobiDB-lite"/>
    </source>
</evidence>
<evidence type="ECO:0000313" key="4">
    <source>
        <dbReference type="Proteomes" id="UP000515292"/>
    </source>
</evidence>
<proteinExistence type="predicted"/>
<keyword evidence="2" id="KW-0812">Transmembrane</keyword>
<feature type="compositionally biased region" description="Polar residues" evidence="1">
    <location>
        <begin position="1"/>
        <end position="11"/>
    </location>
</feature>
<evidence type="ECO:0000256" key="2">
    <source>
        <dbReference type="SAM" id="Phobius"/>
    </source>
</evidence>
<dbReference type="KEGG" id="sand:H3309_06400"/>
<keyword evidence="2" id="KW-0472">Membrane</keyword>
<evidence type="ECO:0008006" key="5">
    <source>
        <dbReference type="Google" id="ProtNLM"/>
    </source>
</evidence>
<evidence type="ECO:0000313" key="3">
    <source>
        <dbReference type="EMBL" id="QMW24088.1"/>
    </source>
</evidence>
<feature type="region of interest" description="Disordered" evidence="1">
    <location>
        <begin position="41"/>
        <end position="61"/>
    </location>
</feature>
<feature type="region of interest" description="Disordered" evidence="1">
    <location>
        <begin position="1"/>
        <end position="23"/>
    </location>
</feature>
<dbReference type="EMBL" id="CP059851">
    <property type="protein sequence ID" value="QMW24088.1"/>
    <property type="molecule type" value="Genomic_DNA"/>
</dbReference>
<dbReference type="Gene3D" id="1.20.120.20">
    <property type="entry name" value="Apolipoprotein"/>
    <property type="match status" value="1"/>
</dbReference>
<feature type="compositionally biased region" description="Basic and acidic residues" evidence="1">
    <location>
        <begin position="48"/>
        <end position="61"/>
    </location>
</feature>
<keyword evidence="4" id="KW-1185">Reference proteome</keyword>
<feature type="transmembrane region" description="Helical" evidence="2">
    <location>
        <begin position="128"/>
        <end position="145"/>
    </location>
</feature>
<name>A0A7G5IL46_9SPHN</name>